<feature type="compositionally biased region" description="Low complexity" evidence="4">
    <location>
        <begin position="21"/>
        <end position="55"/>
    </location>
</feature>
<dbReference type="EMBL" id="CP032514">
    <property type="protein sequence ID" value="AYD89119.1"/>
    <property type="molecule type" value="Genomic_DNA"/>
</dbReference>
<dbReference type="RefSeq" id="WP_119836307.1">
    <property type="nucleotide sequence ID" value="NZ_CP032514.1"/>
</dbReference>
<keyword evidence="1" id="KW-0805">Transcription regulation</keyword>
<protein>
    <submittedName>
        <fullName evidence="6">ArsR family transcriptional regulator</fullName>
    </submittedName>
</protein>
<keyword evidence="3" id="KW-0804">Transcription</keyword>
<feature type="region of interest" description="Disordered" evidence="4">
    <location>
        <begin position="171"/>
        <end position="196"/>
    </location>
</feature>
<dbReference type="InterPro" id="IPR036390">
    <property type="entry name" value="WH_DNA-bd_sf"/>
</dbReference>
<dbReference type="Proteomes" id="UP000273001">
    <property type="component" value="Chromosome"/>
</dbReference>
<evidence type="ECO:0000313" key="7">
    <source>
        <dbReference type="Proteomes" id="UP000273001"/>
    </source>
</evidence>
<reference evidence="6 7" key="1">
    <citation type="submission" date="2018-09" db="EMBL/GenBank/DDBJ databases">
        <authorList>
            <person name="Li J."/>
        </authorList>
    </citation>
    <scope>NUCLEOTIDE SEQUENCE [LARGE SCALE GENOMIC DNA]</scope>
    <source>
        <strain evidence="6 7">2129</strain>
    </source>
</reference>
<gene>
    <name evidence="6" type="ORF">D5R93_01900</name>
</gene>
<dbReference type="PRINTS" id="PR00778">
    <property type="entry name" value="HTHARSR"/>
</dbReference>
<evidence type="ECO:0000313" key="6">
    <source>
        <dbReference type="EMBL" id="AYD89119.1"/>
    </source>
</evidence>
<dbReference type="NCBIfam" id="NF033788">
    <property type="entry name" value="HTH_metalloreg"/>
    <property type="match status" value="1"/>
</dbReference>
<evidence type="ECO:0000256" key="3">
    <source>
        <dbReference type="ARBA" id="ARBA00023163"/>
    </source>
</evidence>
<dbReference type="PROSITE" id="PS50987">
    <property type="entry name" value="HTH_ARSR_2"/>
    <property type="match status" value="1"/>
</dbReference>
<evidence type="ECO:0000256" key="4">
    <source>
        <dbReference type="SAM" id="MobiDB-lite"/>
    </source>
</evidence>
<dbReference type="Gene3D" id="1.10.10.10">
    <property type="entry name" value="Winged helix-like DNA-binding domain superfamily/Winged helix DNA-binding domain"/>
    <property type="match status" value="1"/>
</dbReference>
<feature type="domain" description="HTH arsR-type" evidence="5">
    <location>
        <begin position="69"/>
        <end position="162"/>
    </location>
</feature>
<accession>A0ABM6Z1G3</accession>
<name>A0ABM6Z1G3_9ACTO</name>
<dbReference type="PANTHER" id="PTHR33154:SF33">
    <property type="entry name" value="TRANSCRIPTIONAL REPRESSOR SDPR"/>
    <property type="match status" value="1"/>
</dbReference>
<sequence>MAAQAREPQGSQGAGEGRPRAGGAPRQADAGRLAPGRQHAAPGAAAQQAGASPGALVPELPQEGASRQVGAGAQPEVDQALRALADGNRRAILEVIRAAPQPVGVIAQEVGLSQQAASHHLGVLSRAGLAVSAREGTRHLYAVRTDGLAAVRSYLDGFWPTRLAALKAAVEEGGQTREAPRGRESRGEPGEFAGHG</sequence>
<dbReference type="Pfam" id="PF12840">
    <property type="entry name" value="HTH_20"/>
    <property type="match status" value="1"/>
</dbReference>
<dbReference type="InterPro" id="IPR051081">
    <property type="entry name" value="HTH_MetalResp_TranReg"/>
</dbReference>
<dbReference type="InterPro" id="IPR001845">
    <property type="entry name" value="HTH_ArsR_DNA-bd_dom"/>
</dbReference>
<feature type="region of interest" description="Disordered" evidence="4">
    <location>
        <begin position="1"/>
        <end position="74"/>
    </location>
</feature>
<feature type="compositionally biased region" description="Basic and acidic residues" evidence="4">
    <location>
        <begin position="174"/>
        <end position="189"/>
    </location>
</feature>
<evidence type="ECO:0000256" key="2">
    <source>
        <dbReference type="ARBA" id="ARBA00023125"/>
    </source>
</evidence>
<dbReference type="InterPro" id="IPR036388">
    <property type="entry name" value="WH-like_DNA-bd_sf"/>
</dbReference>
<evidence type="ECO:0000259" key="5">
    <source>
        <dbReference type="PROSITE" id="PS50987"/>
    </source>
</evidence>
<keyword evidence="2" id="KW-0238">DNA-binding</keyword>
<organism evidence="6 7">
    <name type="scientific">Actinomyces lilanjuaniae</name>
    <dbReference type="NCBI Taxonomy" id="2321394"/>
    <lineage>
        <taxon>Bacteria</taxon>
        <taxon>Bacillati</taxon>
        <taxon>Actinomycetota</taxon>
        <taxon>Actinomycetes</taxon>
        <taxon>Actinomycetales</taxon>
        <taxon>Actinomycetaceae</taxon>
        <taxon>Actinomyces</taxon>
    </lineage>
</organism>
<dbReference type="SUPFAM" id="SSF46785">
    <property type="entry name" value="Winged helix' DNA-binding domain"/>
    <property type="match status" value="1"/>
</dbReference>
<proteinExistence type="predicted"/>
<keyword evidence="7" id="KW-1185">Reference proteome</keyword>
<dbReference type="SMART" id="SM00418">
    <property type="entry name" value="HTH_ARSR"/>
    <property type="match status" value="1"/>
</dbReference>
<dbReference type="PANTHER" id="PTHR33154">
    <property type="entry name" value="TRANSCRIPTIONAL REGULATOR, ARSR FAMILY"/>
    <property type="match status" value="1"/>
</dbReference>
<dbReference type="CDD" id="cd00090">
    <property type="entry name" value="HTH_ARSR"/>
    <property type="match status" value="1"/>
</dbReference>
<evidence type="ECO:0000256" key="1">
    <source>
        <dbReference type="ARBA" id="ARBA00023015"/>
    </source>
</evidence>
<dbReference type="InterPro" id="IPR011991">
    <property type="entry name" value="ArsR-like_HTH"/>
</dbReference>